<dbReference type="EMBL" id="KM199770">
    <property type="protein sequence ID" value="AIK68338.1"/>
    <property type="molecule type" value="Genomic_DNA"/>
</dbReference>
<keyword evidence="2" id="KW-1185">Reference proteome</keyword>
<evidence type="ECO:0000313" key="2">
    <source>
        <dbReference type="Proteomes" id="UP000204140"/>
    </source>
</evidence>
<sequence>MLSHNTLVGHMKSNFALKTVPGVEWSIGELEALTPFEKDAYMILTNEYLRKRAESMQK</sequence>
<reference evidence="1 2" key="1">
    <citation type="submission" date="2014-07" db="EMBL/GenBank/DDBJ databases">
        <title>Isolation and characterization of Rhizobium leguminosarum phages from western Canadian soils and complete genome sequences of rhizobiophages vB_RleS_L338C and vB_RleM_P10VF.</title>
        <authorList>
            <person name="Restrepo-Cordoba M."/>
            <person name="Halmillawewa A.P."/>
            <person name="Perry B."/>
            <person name="Hynes M.F."/>
            <person name="Yost C.K."/>
        </authorList>
    </citation>
    <scope>NUCLEOTIDE SEQUENCE [LARGE SCALE GENOMIC DNA]</scope>
</reference>
<protein>
    <submittedName>
        <fullName evidence="1">Uncharacterized protein</fullName>
    </submittedName>
</protein>
<dbReference type="Proteomes" id="UP000204140">
    <property type="component" value="Segment"/>
</dbReference>
<dbReference type="GeneID" id="22109674"/>
<proteinExistence type="predicted"/>
<organism evidence="1 2">
    <name type="scientific">Rhizobium phage vB_RleM_P10VF</name>
    <dbReference type="NCBI Taxonomy" id="1527770"/>
    <lineage>
        <taxon>Viruses</taxon>
        <taxon>Duplodnaviria</taxon>
        <taxon>Heunggongvirae</taxon>
        <taxon>Uroviricota</taxon>
        <taxon>Caudoviricetes</taxon>
        <taxon>Pootjesviridae</taxon>
        <taxon>Innesvirus</taxon>
        <taxon>Innesvirus P10VF</taxon>
    </lineage>
</organism>
<dbReference type="KEGG" id="vg:22109674"/>
<dbReference type="OrthoDB" id="28005at10239"/>
<name>A0A076YIS5_9CAUD</name>
<dbReference type="RefSeq" id="YP_009099864.1">
    <property type="nucleotide sequence ID" value="NC_025429.1"/>
</dbReference>
<accession>A0A076YIS5</accession>
<evidence type="ECO:0000313" key="1">
    <source>
        <dbReference type="EMBL" id="AIK68338.1"/>
    </source>
</evidence>
<gene>
    <name evidence="1" type="ORF">P10VF_125</name>
</gene>